<proteinExistence type="inferred from homology"/>
<keyword evidence="14" id="KW-1185">Reference proteome</keyword>
<feature type="active site" description="Acyl-ester intermediate" evidence="7">
    <location>
        <position position="168"/>
    </location>
</feature>
<evidence type="ECO:0000313" key="13">
    <source>
        <dbReference type="EMBL" id="RMI45797.1"/>
    </source>
</evidence>
<accession>A0A3M2M836</accession>
<dbReference type="InterPro" id="IPR012338">
    <property type="entry name" value="Beta-lactam/transpept-like"/>
</dbReference>
<evidence type="ECO:0000256" key="1">
    <source>
        <dbReference type="ARBA" id="ARBA00007164"/>
    </source>
</evidence>
<dbReference type="GO" id="GO:0006508">
    <property type="term" value="P:proteolysis"/>
    <property type="evidence" value="ECO:0007669"/>
    <property type="project" value="InterPro"/>
</dbReference>
<dbReference type="Pfam" id="PF00768">
    <property type="entry name" value="Peptidase_S11"/>
    <property type="match status" value="1"/>
</dbReference>
<dbReference type="PANTHER" id="PTHR21581:SF33">
    <property type="entry name" value="D-ALANYL-D-ALANINE CARBOXYPEPTIDASE DACB"/>
    <property type="match status" value="1"/>
</dbReference>
<feature type="region of interest" description="Disordered" evidence="10">
    <location>
        <begin position="1"/>
        <end position="59"/>
    </location>
</feature>
<keyword evidence="11" id="KW-0812">Transmembrane</keyword>
<evidence type="ECO:0000256" key="4">
    <source>
        <dbReference type="ARBA" id="ARBA00022960"/>
    </source>
</evidence>
<evidence type="ECO:0000256" key="11">
    <source>
        <dbReference type="SAM" id="Phobius"/>
    </source>
</evidence>
<comment type="similarity">
    <text evidence="1 9">Belongs to the peptidase S11 family.</text>
</comment>
<dbReference type="Proteomes" id="UP000282674">
    <property type="component" value="Unassembled WGS sequence"/>
</dbReference>
<feature type="domain" description="Peptidase S11 D-alanyl-D-alanine carboxypeptidase A N-terminal" evidence="12">
    <location>
        <begin position="163"/>
        <end position="365"/>
    </location>
</feature>
<protein>
    <submittedName>
        <fullName evidence="13">D-alanyl-D-alanine carboxypeptidase</fullName>
    </submittedName>
</protein>
<dbReference type="SUPFAM" id="SSF56601">
    <property type="entry name" value="beta-lactamase/transpeptidase-like"/>
    <property type="match status" value="1"/>
</dbReference>
<dbReference type="OrthoDB" id="3530815at2"/>
<dbReference type="InterPro" id="IPR018044">
    <property type="entry name" value="Peptidase_S11"/>
</dbReference>
<feature type="transmembrane region" description="Helical" evidence="11">
    <location>
        <begin position="91"/>
        <end position="111"/>
    </location>
</feature>
<evidence type="ECO:0000256" key="3">
    <source>
        <dbReference type="ARBA" id="ARBA00022801"/>
    </source>
</evidence>
<evidence type="ECO:0000313" key="14">
    <source>
        <dbReference type="Proteomes" id="UP000282674"/>
    </source>
</evidence>
<evidence type="ECO:0000256" key="6">
    <source>
        <dbReference type="ARBA" id="ARBA00023316"/>
    </source>
</evidence>
<keyword evidence="2" id="KW-0732">Signal</keyword>
<evidence type="ECO:0000259" key="12">
    <source>
        <dbReference type="Pfam" id="PF00768"/>
    </source>
</evidence>
<evidence type="ECO:0000256" key="9">
    <source>
        <dbReference type="RuleBase" id="RU004016"/>
    </source>
</evidence>
<dbReference type="Gene3D" id="3.40.710.10">
    <property type="entry name" value="DD-peptidase/beta-lactamase superfamily"/>
    <property type="match status" value="1"/>
</dbReference>
<keyword evidence="3" id="KW-0378">Hydrolase</keyword>
<sequence length="482" mass="50110">MDPPINPSQYAVGVQPRQPQQAPQPQPQPSPQPRQARQPQYGYETQQPQPHHTQQRQPYAEQYADQYADHRAAREDAPAYEEEPRKGRRRLVITLVAVLVLVGGVVAGQLIRPVPEASLALTLSSASHTFAGQRPALPWPKAGQATVYVDGLGAMGSSGAPTPTPTASVAKVMTAYVILRDRPLRSGESGPTFTVTPQGVAEMPGRRKRGESLLGIHANQQFTQRKALEALLVISANDVAHELARWDTGSDQAFVQRMNDAARSLGMTNTTYTDPSGYDSATVSTAADQVKLLRAAMKLPAFAESVALRSYVPAEGGPARNAGNVLLGQSGVVGGKTGYTDKAGGNFVFAARRQVGGVDTLILGAVMNQPSPSAMGAIHAAQPLVAAAGNALVSATVAPSGSRVAKVDDGLGGGAGLRAAKAVTVVGWPGLTVPFGVAGDPPGSAPQGAKVGTLTAGPARVPLALDAPLGKPSLLHRLLRLA</sequence>
<comment type="caution">
    <text evidence="13">The sequence shown here is derived from an EMBL/GenBank/DDBJ whole genome shotgun (WGS) entry which is preliminary data.</text>
</comment>
<dbReference type="PRINTS" id="PR00725">
    <property type="entry name" value="DADACBPTASE1"/>
</dbReference>
<evidence type="ECO:0000256" key="5">
    <source>
        <dbReference type="ARBA" id="ARBA00022984"/>
    </source>
</evidence>
<dbReference type="GO" id="GO:0009002">
    <property type="term" value="F:serine-type D-Ala-D-Ala carboxypeptidase activity"/>
    <property type="evidence" value="ECO:0007669"/>
    <property type="project" value="InterPro"/>
</dbReference>
<gene>
    <name evidence="13" type="ORF">EBO15_09350</name>
</gene>
<keyword evidence="13" id="KW-0645">Protease</keyword>
<evidence type="ECO:0000256" key="7">
    <source>
        <dbReference type="PIRSR" id="PIRSR618044-1"/>
    </source>
</evidence>
<keyword evidence="11" id="KW-0472">Membrane</keyword>
<feature type="binding site" evidence="8">
    <location>
        <position position="336"/>
    </location>
    <ligand>
        <name>substrate</name>
    </ligand>
</feature>
<dbReference type="PANTHER" id="PTHR21581">
    <property type="entry name" value="D-ALANYL-D-ALANINE CARBOXYPEPTIDASE"/>
    <property type="match status" value="1"/>
</dbReference>
<dbReference type="EMBL" id="RFFG01000012">
    <property type="protein sequence ID" value="RMI45797.1"/>
    <property type="molecule type" value="Genomic_DNA"/>
</dbReference>
<keyword evidence="11" id="KW-1133">Transmembrane helix</keyword>
<evidence type="ECO:0000256" key="10">
    <source>
        <dbReference type="SAM" id="MobiDB-lite"/>
    </source>
</evidence>
<organism evidence="13 14">
    <name type="scientific">Actinomadura harenae</name>
    <dbReference type="NCBI Taxonomy" id="2483351"/>
    <lineage>
        <taxon>Bacteria</taxon>
        <taxon>Bacillati</taxon>
        <taxon>Actinomycetota</taxon>
        <taxon>Actinomycetes</taxon>
        <taxon>Streptosporangiales</taxon>
        <taxon>Thermomonosporaceae</taxon>
        <taxon>Actinomadura</taxon>
    </lineage>
</organism>
<dbReference type="GO" id="GO:0008360">
    <property type="term" value="P:regulation of cell shape"/>
    <property type="evidence" value="ECO:0007669"/>
    <property type="project" value="UniProtKB-KW"/>
</dbReference>
<evidence type="ECO:0000256" key="2">
    <source>
        <dbReference type="ARBA" id="ARBA00022729"/>
    </source>
</evidence>
<feature type="active site" description="Proton acceptor" evidence="7">
    <location>
        <position position="171"/>
    </location>
</feature>
<dbReference type="InterPro" id="IPR001967">
    <property type="entry name" value="Peptidase_S11_N"/>
</dbReference>
<keyword evidence="4" id="KW-0133">Cell shape</keyword>
<feature type="compositionally biased region" description="Pro residues" evidence="10">
    <location>
        <begin position="22"/>
        <end position="32"/>
    </location>
</feature>
<keyword evidence="13" id="KW-0121">Carboxypeptidase</keyword>
<dbReference type="GO" id="GO:0009252">
    <property type="term" value="P:peptidoglycan biosynthetic process"/>
    <property type="evidence" value="ECO:0007669"/>
    <property type="project" value="UniProtKB-KW"/>
</dbReference>
<feature type="compositionally biased region" description="Low complexity" evidence="10">
    <location>
        <begin position="33"/>
        <end position="58"/>
    </location>
</feature>
<reference evidence="13 14" key="1">
    <citation type="submission" date="2018-10" db="EMBL/GenBank/DDBJ databases">
        <title>Isolation from soil.</title>
        <authorList>
            <person name="Hu J."/>
        </authorList>
    </citation>
    <scope>NUCLEOTIDE SEQUENCE [LARGE SCALE GENOMIC DNA]</scope>
    <source>
        <strain evidence="13 14">NEAU-Ht49</strain>
    </source>
</reference>
<evidence type="ECO:0000256" key="8">
    <source>
        <dbReference type="PIRSR" id="PIRSR618044-2"/>
    </source>
</evidence>
<feature type="active site" evidence="7">
    <location>
        <position position="235"/>
    </location>
</feature>
<name>A0A3M2M836_9ACTN</name>
<dbReference type="AlphaFoldDB" id="A0A3M2M836"/>
<keyword evidence="6" id="KW-0961">Cell wall biogenesis/degradation</keyword>
<dbReference type="GO" id="GO:0071555">
    <property type="term" value="P:cell wall organization"/>
    <property type="evidence" value="ECO:0007669"/>
    <property type="project" value="UniProtKB-KW"/>
</dbReference>
<keyword evidence="5" id="KW-0573">Peptidoglycan synthesis</keyword>